<keyword evidence="1" id="KW-0812">Transmembrane</keyword>
<comment type="caution">
    <text evidence="2">The sequence shown here is derived from an EMBL/GenBank/DDBJ whole genome shotgun (WGS) entry which is preliminary data.</text>
</comment>
<dbReference type="Proteomes" id="UP001198402">
    <property type="component" value="Unassembled WGS sequence"/>
</dbReference>
<dbReference type="Pfam" id="PF19578">
    <property type="entry name" value="DUF6090"/>
    <property type="match status" value="1"/>
</dbReference>
<dbReference type="RefSeq" id="WP_224479225.1">
    <property type="nucleotide sequence ID" value="NZ_JAIUJS010000009.1"/>
</dbReference>
<evidence type="ECO:0000313" key="3">
    <source>
        <dbReference type="Proteomes" id="UP001198402"/>
    </source>
</evidence>
<dbReference type="InterPro" id="IPR045749">
    <property type="entry name" value="DUF6090"/>
</dbReference>
<organism evidence="2 3">
    <name type="scientific">Winogradskyella vincentii</name>
    <dbReference type="NCBI Taxonomy" id="2877122"/>
    <lineage>
        <taxon>Bacteria</taxon>
        <taxon>Pseudomonadati</taxon>
        <taxon>Bacteroidota</taxon>
        <taxon>Flavobacteriia</taxon>
        <taxon>Flavobacteriales</taxon>
        <taxon>Flavobacteriaceae</taxon>
        <taxon>Winogradskyella</taxon>
    </lineage>
</organism>
<keyword evidence="1" id="KW-0472">Membrane</keyword>
<accession>A0ABS7Y6M6</accession>
<protein>
    <submittedName>
        <fullName evidence="2">Uncharacterized protein</fullName>
    </submittedName>
</protein>
<proteinExistence type="predicted"/>
<evidence type="ECO:0000256" key="1">
    <source>
        <dbReference type="SAM" id="Phobius"/>
    </source>
</evidence>
<sequence>MIKFFRKIRQRLLSEGETRKYFKYAIGEIFLVVIGILLALQINNLNENRKNKLQEEKYLKGILENINDDISELNSLLERDTLRLNNYTLLQKALVDENIRSDGTLMGQAIWATWEVLRFDGNRVLFDDMMSSGKINLIQSDALKHGIQQYYNTCKKMIDAANTNMLDFQLYKRKAFGTNIDMSARLEAMNPPQWNGALNETHNSFFNKDGNDDEVKEFVYNLSAMKTLVKSSATKRQSLIKQARQLIKDTKEYLGIQIESNSKDESTSVLKKGAFIPSSPENKMPISDEELKAYEGKYQFVKKSKSAYLPAESIQLNMIYIHNNHLVAHTLPLGNRTSYYLVAPDEFKYSRSFLFNDDSDTASLLFGRNNENQVDGLTFKGWGGTYEFKKIK</sequence>
<gene>
    <name evidence="2" type="ORF">LBV24_13695</name>
</gene>
<name>A0ABS7Y6M6_9FLAO</name>
<feature type="transmembrane region" description="Helical" evidence="1">
    <location>
        <begin position="21"/>
        <end position="42"/>
    </location>
</feature>
<keyword evidence="3" id="KW-1185">Reference proteome</keyword>
<evidence type="ECO:0000313" key="2">
    <source>
        <dbReference type="EMBL" id="MCA0154277.1"/>
    </source>
</evidence>
<keyword evidence="1" id="KW-1133">Transmembrane helix</keyword>
<reference evidence="3" key="1">
    <citation type="submission" date="2023-07" db="EMBL/GenBank/DDBJ databases">
        <authorList>
            <person name="Yue Y."/>
        </authorList>
    </citation>
    <scope>NUCLEOTIDE SEQUENCE [LARGE SCALE GENOMIC DNA]</scope>
    <source>
        <strain evidence="3">2Y89</strain>
    </source>
</reference>
<dbReference type="EMBL" id="JAIUJS010000009">
    <property type="protein sequence ID" value="MCA0154277.1"/>
    <property type="molecule type" value="Genomic_DNA"/>
</dbReference>